<accession>A0A6G7PVY7</accession>
<dbReference type="Pfam" id="PF11741">
    <property type="entry name" value="AMIN"/>
    <property type="match status" value="1"/>
</dbReference>
<organism evidence="7 8">
    <name type="scientific">Thermosulfuriphilus ammonigenes</name>
    <dbReference type="NCBI Taxonomy" id="1936021"/>
    <lineage>
        <taxon>Bacteria</taxon>
        <taxon>Pseudomonadati</taxon>
        <taxon>Thermodesulfobacteriota</taxon>
        <taxon>Thermodesulfobacteria</taxon>
        <taxon>Thermodesulfobacteriales</taxon>
        <taxon>Thermodesulfobacteriaceae</taxon>
        <taxon>Thermosulfuriphilus</taxon>
    </lineage>
</organism>
<dbReference type="Proteomes" id="UP000502179">
    <property type="component" value="Chromosome"/>
</dbReference>
<evidence type="ECO:0000256" key="4">
    <source>
        <dbReference type="SAM" id="MobiDB-lite"/>
    </source>
</evidence>
<evidence type="ECO:0000313" key="7">
    <source>
        <dbReference type="EMBL" id="QIJ71822.1"/>
    </source>
</evidence>
<gene>
    <name evidence="7" type="ORF">G4V39_05890</name>
</gene>
<dbReference type="SMART" id="SM00646">
    <property type="entry name" value="Ami_3"/>
    <property type="match status" value="1"/>
</dbReference>
<feature type="domain" description="MurNAc-LAA" evidence="6">
    <location>
        <begin position="439"/>
        <end position="590"/>
    </location>
</feature>
<dbReference type="GO" id="GO:0009253">
    <property type="term" value="P:peptidoglycan catabolic process"/>
    <property type="evidence" value="ECO:0007669"/>
    <property type="project" value="InterPro"/>
</dbReference>
<dbReference type="CDD" id="cd02696">
    <property type="entry name" value="MurNAc-LAA"/>
    <property type="match status" value="1"/>
</dbReference>
<feature type="compositionally biased region" description="Basic residues" evidence="4">
    <location>
        <begin position="172"/>
        <end position="185"/>
    </location>
</feature>
<dbReference type="InterPro" id="IPR011990">
    <property type="entry name" value="TPR-like_helical_dom_sf"/>
</dbReference>
<dbReference type="PANTHER" id="PTHR30404:SF0">
    <property type="entry name" value="N-ACETYLMURAMOYL-L-ALANINE AMIDASE AMIC"/>
    <property type="match status" value="1"/>
</dbReference>
<keyword evidence="5" id="KW-0732">Signal</keyword>
<name>A0A6G7PVY7_9BACT</name>
<feature type="compositionally biased region" description="Low complexity" evidence="4">
    <location>
        <begin position="200"/>
        <end position="211"/>
    </location>
</feature>
<evidence type="ECO:0000259" key="6">
    <source>
        <dbReference type="SMART" id="SM00646"/>
    </source>
</evidence>
<comment type="catalytic activity">
    <reaction evidence="1">
        <text>Hydrolyzes the link between N-acetylmuramoyl residues and L-amino acid residues in certain cell-wall glycopeptides.</text>
        <dbReference type="EC" id="3.5.1.28"/>
    </reaction>
</comment>
<evidence type="ECO:0000256" key="1">
    <source>
        <dbReference type="ARBA" id="ARBA00001561"/>
    </source>
</evidence>
<dbReference type="InterPro" id="IPR019734">
    <property type="entry name" value="TPR_rpt"/>
</dbReference>
<reference evidence="7 8" key="1">
    <citation type="submission" date="2020-02" db="EMBL/GenBank/DDBJ databases">
        <title>Genome analysis of Thermosulfuriphilus ammonigenes ST65T, an anaerobic thermophilic chemolithoautotrophic bacterium isolated from a deep-sea hydrothermal vent.</title>
        <authorList>
            <person name="Slobodkina G."/>
            <person name="Allioux M."/>
            <person name="Merkel A."/>
            <person name="Alain K."/>
            <person name="Jebbar M."/>
            <person name="Slobodkin A."/>
        </authorList>
    </citation>
    <scope>NUCLEOTIDE SEQUENCE [LARGE SCALE GENOMIC DNA]</scope>
    <source>
        <strain evidence="7 8">ST65</strain>
    </source>
</reference>
<dbReference type="InterPro" id="IPR002508">
    <property type="entry name" value="MurNAc-LAA_cat"/>
</dbReference>
<evidence type="ECO:0000313" key="8">
    <source>
        <dbReference type="Proteomes" id="UP000502179"/>
    </source>
</evidence>
<dbReference type="Pfam" id="PF01520">
    <property type="entry name" value="Amidase_3"/>
    <property type="match status" value="1"/>
</dbReference>
<sequence length="602" mass="68093">MFSRALVPLLALLFLLSLASGLQARRSEGPKEAYLKAKKALINFSKTKQVKKRHAWLKIIDNFRRVYLLYPESGYAPAALLMMGRCYEELYGYSGRRADLISAIKRYQVLVERYPRSRYADDALLYQARIYAYKLKRPDKARRILKELLRRYPRRDKAKEARKMLAALRASASKKSRSQKVTKSRTQKDKVRQTAKARKSTSAVKSTASKKPPAKSPSLPVGEVASLPLAKLPPEPVLLKGVRHWSSENYTRVVLDLADKVAFSAHLLRPDPRLGKPMRLYIDLRPALASAYVKEEIPIKNGLLKAVRVGQYRPKTVRVVLDLGSLSRYKVFYLEEPFRVVVDILGEGRPLVKAERPLPKSSGKGLSLAQQLGLTVRRVVIDPGHGGKDPGAIGPTGLKEKTVTLKVARLLRAKLRQKLGCEVIITRNRDIFLPLEQRTAIANTRGADLFVSIHTNASPRRRAYGVETYYLNFTTDEEAMRVAARENAVSQKSIGQLRRILKEIMLTAKVQESSRLATCIQKDLVSHLRSRYSRIKDHGVKQAPFFVLIGAQMPAVLVEISFISNPREERRLKSEKYLDSVAEGIARGIVRYVRETQMAYLQ</sequence>
<dbReference type="FunFam" id="3.40.630.40:FF:000005">
    <property type="entry name" value="N-acetylmuramoyl-L-alanine amidase (AmiA)"/>
    <property type="match status" value="1"/>
</dbReference>
<dbReference type="EMBL" id="CP048877">
    <property type="protein sequence ID" value="QIJ71822.1"/>
    <property type="molecule type" value="Genomic_DNA"/>
</dbReference>
<protein>
    <recommendedName>
        <fullName evidence="2">N-acetylmuramoyl-L-alanine amidase</fullName>
        <ecNumber evidence="2">3.5.1.28</ecNumber>
    </recommendedName>
</protein>
<evidence type="ECO:0000256" key="2">
    <source>
        <dbReference type="ARBA" id="ARBA00011901"/>
    </source>
</evidence>
<dbReference type="Gene3D" id="1.25.40.10">
    <property type="entry name" value="Tetratricopeptide repeat domain"/>
    <property type="match status" value="1"/>
</dbReference>
<dbReference type="Gene3D" id="3.40.630.40">
    <property type="entry name" value="Zn-dependent exopeptidases"/>
    <property type="match status" value="1"/>
</dbReference>
<evidence type="ECO:0000256" key="3">
    <source>
        <dbReference type="ARBA" id="ARBA00022801"/>
    </source>
</evidence>
<dbReference type="KEGG" id="tav:G4V39_05890"/>
<dbReference type="GO" id="GO:0030288">
    <property type="term" value="C:outer membrane-bounded periplasmic space"/>
    <property type="evidence" value="ECO:0007669"/>
    <property type="project" value="TreeGrafter"/>
</dbReference>
<keyword evidence="3" id="KW-0378">Hydrolase</keyword>
<proteinExistence type="predicted"/>
<evidence type="ECO:0000256" key="5">
    <source>
        <dbReference type="SAM" id="SignalP"/>
    </source>
</evidence>
<dbReference type="EC" id="3.5.1.28" evidence="2"/>
<dbReference type="InterPro" id="IPR021731">
    <property type="entry name" value="AMIN_dom"/>
</dbReference>
<dbReference type="InterPro" id="IPR050695">
    <property type="entry name" value="N-acetylmuramoyl_amidase_3"/>
</dbReference>
<feature type="region of interest" description="Disordered" evidence="4">
    <location>
        <begin position="168"/>
        <end position="220"/>
    </location>
</feature>
<dbReference type="AlphaFoldDB" id="A0A6G7PVY7"/>
<dbReference type="Pfam" id="PF13174">
    <property type="entry name" value="TPR_6"/>
    <property type="match status" value="2"/>
</dbReference>
<dbReference type="SUPFAM" id="SSF53187">
    <property type="entry name" value="Zn-dependent exopeptidases"/>
    <property type="match status" value="1"/>
</dbReference>
<dbReference type="RefSeq" id="WP_166032040.1">
    <property type="nucleotide sequence ID" value="NZ_CP048877.1"/>
</dbReference>
<feature type="chain" id="PRO_5043691700" description="N-acetylmuramoyl-L-alanine amidase" evidence="5">
    <location>
        <begin position="25"/>
        <end position="602"/>
    </location>
</feature>
<keyword evidence="8" id="KW-1185">Reference proteome</keyword>
<feature type="signal peptide" evidence="5">
    <location>
        <begin position="1"/>
        <end position="24"/>
    </location>
</feature>
<dbReference type="Gene3D" id="2.60.40.3500">
    <property type="match status" value="1"/>
</dbReference>
<dbReference type="PANTHER" id="PTHR30404">
    <property type="entry name" value="N-ACETYLMURAMOYL-L-ALANINE AMIDASE"/>
    <property type="match status" value="1"/>
</dbReference>
<dbReference type="GO" id="GO:0008745">
    <property type="term" value="F:N-acetylmuramoyl-L-alanine amidase activity"/>
    <property type="evidence" value="ECO:0007669"/>
    <property type="project" value="UniProtKB-EC"/>
</dbReference>